<sequence length="135" mass="15622">MFKFSCRLPTLPQLRVSNKNCFCSLPALSYQTIHKYWGERHTDSGEGTRVHATCTHSGSAYEIRRVVPPRSTVRDRIPPTDNHNIHSQEKNFSWDGTRTRTAHGDRSGDRRVYYCGHRCCLNLRIKSILRLCDSE</sequence>
<keyword evidence="3" id="KW-1185">Reference proteome</keyword>
<gene>
    <name evidence="2" type="ORF">ACAOBT_LOCUS2023</name>
</gene>
<dbReference type="EMBL" id="CAKOFQ010006669">
    <property type="protein sequence ID" value="CAH1957317.1"/>
    <property type="molecule type" value="Genomic_DNA"/>
</dbReference>
<evidence type="ECO:0000313" key="3">
    <source>
        <dbReference type="Proteomes" id="UP001152888"/>
    </source>
</evidence>
<feature type="compositionally biased region" description="Basic and acidic residues" evidence="1">
    <location>
        <begin position="76"/>
        <end position="89"/>
    </location>
</feature>
<name>A0A9P0JPJ2_ACAOB</name>
<dbReference type="Proteomes" id="UP001152888">
    <property type="component" value="Unassembled WGS sequence"/>
</dbReference>
<organism evidence="2 3">
    <name type="scientific">Acanthoscelides obtectus</name>
    <name type="common">Bean weevil</name>
    <name type="synonym">Bruchus obtectus</name>
    <dbReference type="NCBI Taxonomy" id="200917"/>
    <lineage>
        <taxon>Eukaryota</taxon>
        <taxon>Metazoa</taxon>
        <taxon>Ecdysozoa</taxon>
        <taxon>Arthropoda</taxon>
        <taxon>Hexapoda</taxon>
        <taxon>Insecta</taxon>
        <taxon>Pterygota</taxon>
        <taxon>Neoptera</taxon>
        <taxon>Endopterygota</taxon>
        <taxon>Coleoptera</taxon>
        <taxon>Polyphaga</taxon>
        <taxon>Cucujiformia</taxon>
        <taxon>Chrysomeloidea</taxon>
        <taxon>Chrysomelidae</taxon>
        <taxon>Bruchinae</taxon>
        <taxon>Bruchini</taxon>
        <taxon>Acanthoscelides</taxon>
    </lineage>
</organism>
<proteinExistence type="predicted"/>
<protein>
    <submittedName>
        <fullName evidence="2">Uncharacterized protein</fullName>
    </submittedName>
</protein>
<comment type="caution">
    <text evidence="2">The sequence shown here is derived from an EMBL/GenBank/DDBJ whole genome shotgun (WGS) entry which is preliminary data.</text>
</comment>
<reference evidence="2" key="1">
    <citation type="submission" date="2022-03" db="EMBL/GenBank/DDBJ databases">
        <authorList>
            <person name="Sayadi A."/>
        </authorList>
    </citation>
    <scope>NUCLEOTIDE SEQUENCE</scope>
</reference>
<evidence type="ECO:0000256" key="1">
    <source>
        <dbReference type="SAM" id="MobiDB-lite"/>
    </source>
</evidence>
<feature type="region of interest" description="Disordered" evidence="1">
    <location>
        <begin position="76"/>
        <end position="105"/>
    </location>
</feature>
<evidence type="ECO:0000313" key="2">
    <source>
        <dbReference type="EMBL" id="CAH1957317.1"/>
    </source>
</evidence>
<dbReference type="AlphaFoldDB" id="A0A9P0JPJ2"/>
<accession>A0A9P0JPJ2</accession>